<gene>
    <name evidence="1" type="ORF">ECE50_002040</name>
</gene>
<evidence type="ECO:0000313" key="2">
    <source>
        <dbReference type="Proteomes" id="UP000281028"/>
    </source>
</evidence>
<dbReference type="OrthoDB" id="9152304at2"/>
<dbReference type="PROSITE" id="PS50042">
    <property type="entry name" value="CNMP_BINDING_3"/>
    <property type="match status" value="1"/>
</dbReference>
<comment type="caution">
    <text evidence="1">The sequence shown here is derived from an EMBL/GenBank/DDBJ whole genome shotgun (WGS) entry which is preliminary data.</text>
</comment>
<dbReference type="CDD" id="cd00038">
    <property type="entry name" value="CAP_ED"/>
    <property type="match status" value="1"/>
</dbReference>
<dbReference type="SUPFAM" id="SSF51206">
    <property type="entry name" value="cAMP-binding domain-like"/>
    <property type="match status" value="1"/>
</dbReference>
<accession>A0A433WET6</accession>
<sequence>MNDFWSNADKYYKLTDSSKALIGPLLQRKMLARQEIFLHEGAVPRNVAFIESGLLAYYYTDSTGNRIIKRFFKEQEFVSSLAASITGKPGAFTIEALEDTVLYQFPFTSFKALVNTHFDVALLYIHYLEKNWVTDKEPMEIILKHQTARQRYLDFMKEHASLAARLKQHHIASYLGITPTQLSRIRAEEH</sequence>
<dbReference type="Proteomes" id="UP000281028">
    <property type="component" value="Unassembled WGS sequence"/>
</dbReference>
<proteinExistence type="predicted"/>
<keyword evidence="2" id="KW-1185">Reference proteome</keyword>
<dbReference type="AlphaFoldDB" id="A0A433WET6"/>
<reference evidence="1" key="1">
    <citation type="submission" date="2020-05" db="EMBL/GenBank/DDBJ databases">
        <title>Chitinophaga laudate sp. nov., isolated from a tropical peat swamp.</title>
        <authorList>
            <person name="Goh C.B.S."/>
            <person name="Lee M.S."/>
            <person name="Parimannan S."/>
            <person name="Pasbakhsh P."/>
            <person name="Yule C.M."/>
            <person name="Rajandas H."/>
            <person name="Loke S."/>
            <person name="Croft L."/>
            <person name="Tan J.B.L."/>
        </authorList>
    </citation>
    <scope>NUCLEOTIDE SEQUENCE</scope>
    <source>
        <strain evidence="1">Mgbs1</strain>
    </source>
</reference>
<dbReference type="EMBL" id="RIAR02000001">
    <property type="protein sequence ID" value="NSL85593.1"/>
    <property type="molecule type" value="Genomic_DNA"/>
</dbReference>
<dbReference type="Pfam" id="PF00027">
    <property type="entry name" value="cNMP_binding"/>
    <property type="match status" value="1"/>
</dbReference>
<protein>
    <submittedName>
        <fullName evidence="1">Crp/Fnr family transcriptional regulator</fullName>
    </submittedName>
</protein>
<dbReference type="InterPro" id="IPR018490">
    <property type="entry name" value="cNMP-bd_dom_sf"/>
</dbReference>
<dbReference type="Gene3D" id="2.60.120.10">
    <property type="entry name" value="Jelly Rolls"/>
    <property type="match status" value="1"/>
</dbReference>
<dbReference type="InterPro" id="IPR014710">
    <property type="entry name" value="RmlC-like_jellyroll"/>
</dbReference>
<organism evidence="1 2">
    <name type="scientific">Chitinophaga solisilvae</name>
    <dbReference type="NCBI Taxonomy" id="1233460"/>
    <lineage>
        <taxon>Bacteria</taxon>
        <taxon>Pseudomonadati</taxon>
        <taxon>Bacteroidota</taxon>
        <taxon>Chitinophagia</taxon>
        <taxon>Chitinophagales</taxon>
        <taxon>Chitinophagaceae</taxon>
        <taxon>Chitinophaga</taxon>
    </lineage>
</organism>
<name>A0A433WET6_9BACT</name>
<evidence type="ECO:0000313" key="1">
    <source>
        <dbReference type="EMBL" id="NSL85593.1"/>
    </source>
</evidence>
<dbReference type="InterPro" id="IPR000595">
    <property type="entry name" value="cNMP-bd_dom"/>
</dbReference>